<evidence type="ECO:0000313" key="2">
    <source>
        <dbReference type="EMBL" id="RFU31485.1"/>
    </source>
</evidence>
<feature type="non-terminal residue" evidence="2">
    <location>
        <position position="173"/>
    </location>
</feature>
<dbReference type="InterPro" id="IPR031348">
    <property type="entry name" value="PigL_N"/>
</dbReference>
<protein>
    <recommendedName>
        <fullName evidence="1">Azaphilone pigments biosynthesis cluster protein L N-terminal domain-containing protein</fullName>
    </recommendedName>
</protein>
<name>A0A3E2HDP0_SCYLI</name>
<feature type="domain" description="Azaphilone pigments biosynthesis cluster protein L N-terminal" evidence="1">
    <location>
        <begin position="14"/>
        <end position="152"/>
    </location>
</feature>
<dbReference type="AlphaFoldDB" id="A0A3E2HDP0"/>
<dbReference type="PANTHER" id="PTHR38886">
    <property type="entry name" value="SESA DOMAIN-CONTAINING PROTEIN"/>
    <property type="match status" value="1"/>
</dbReference>
<dbReference type="EMBL" id="NCSJ02000075">
    <property type="protein sequence ID" value="RFU31485.1"/>
    <property type="molecule type" value="Genomic_DNA"/>
</dbReference>
<evidence type="ECO:0000313" key="3">
    <source>
        <dbReference type="Proteomes" id="UP000258309"/>
    </source>
</evidence>
<feature type="non-terminal residue" evidence="2">
    <location>
        <position position="1"/>
    </location>
</feature>
<evidence type="ECO:0000259" key="1">
    <source>
        <dbReference type="Pfam" id="PF17111"/>
    </source>
</evidence>
<keyword evidence="3" id="KW-1185">Reference proteome</keyword>
<dbReference type="PANTHER" id="PTHR38886:SF1">
    <property type="entry name" value="NACHT-NTPASE AND P-LOOP NTPASES N-TERMINAL DOMAIN-CONTAINING PROTEIN"/>
    <property type="match status" value="1"/>
</dbReference>
<dbReference type="Pfam" id="PF17111">
    <property type="entry name" value="PigL_N"/>
    <property type="match status" value="1"/>
</dbReference>
<proteinExistence type="predicted"/>
<dbReference type="OrthoDB" id="3045089at2759"/>
<sequence length="173" mass="19269">MSVGFGFSAGDFIAALQLVSTVIDALRESGDSSTEYRALISQLFILETALLKVKRLEVDDKQHAEVIALRQAACQCQTIDTFWEKIKKYQPSLRAGGSGSRVKDGWRKIQWALCKKDDLVKFKADLVGHTKSIELLLTTLHMGSTHIEGKRQEKNQLGRCRSLTLGACKSSRK</sequence>
<dbReference type="Proteomes" id="UP000258309">
    <property type="component" value="Unassembled WGS sequence"/>
</dbReference>
<reference evidence="2 3" key="1">
    <citation type="submission" date="2018-05" db="EMBL/GenBank/DDBJ databases">
        <title>Draft genome sequence of Scytalidium lignicola DSM 105466, a ubiquitous saprotrophic fungus.</title>
        <authorList>
            <person name="Buettner E."/>
            <person name="Gebauer A.M."/>
            <person name="Hofrichter M."/>
            <person name="Liers C."/>
            <person name="Kellner H."/>
        </authorList>
    </citation>
    <scope>NUCLEOTIDE SEQUENCE [LARGE SCALE GENOMIC DNA]</scope>
    <source>
        <strain evidence="2 3">DSM 105466</strain>
    </source>
</reference>
<organism evidence="2 3">
    <name type="scientific">Scytalidium lignicola</name>
    <name type="common">Hyphomycete</name>
    <dbReference type="NCBI Taxonomy" id="5539"/>
    <lineage>
        <taxon>Eukaryota</taxon>
        <taxon>Fungi</taxon>
        <taxon>Dikarya</taxon>
        <taxon>Ascomycota</taxon>
        <taxon>Pezizomycotina</taxon>
        <taxon>Leotiomycetes</taxon>
        <taxon>Leotiomycetes incertae sedis</taxon>
        <taxon>Scytalidium</taxon>
    </lineage>
</organism>
<accession>A0A3E2HDP0</accession>
<dbReference type="OMA" id="HMGSTHI"/>
<comment type="caution">
    <text evidence="2">The sequence shown here is derived from an EMBL/GenBank/DDBJ whole genome shotgun (WGS) entry which is preliminary data.</text>
</comment>
<gene>
    <name evidence="2" type="ORF">B7463_g4881</name>
</gene>